<gene>
    <name evidence="1" type="ORF">Ctob_000387</name>
</gene>
<accession>A0A0M0J347</accession>
<dbReference type="Proteomes" id="UP000037460">
    <property type="component" value="Unassembled WGS sequence"/>
</dbReference>
<protein>
    <submittedName>
        <fullName evidence="1">Uncharacterized protein</fullName>
    </submittedName>
</protein>
<evidence type="ECO:0000313" key="2">
    <source>
        <dbReference type="Proteomes" id="UP000037460"/>
    </source>
</evidence>
<sequence>MYAIGGSLLKHRDEDLSWGLGVSLGCAAEFDCLPDEDEAQRIIIRSGDILIGDFGLLPHAVRVPVSAPPSWWRNVDHFGNKMRCNVLFRQALTAEQQVALTEQRARAVYGMSLAELRERTGHDNAYLAVHLRHAAVE</sequence>
<evidence type="ECO:0000313" key="1">
    <source>
        <dbReference type="EMBL" id="KOO20966.1"/>
    </source>
</evidence>
<proteinExistence type="predicted"/>
<dbReference type="EMBL" id="JWZX01003399">
    <property type="protein sequence ID" value="KOO20966.1"/>
    <property type="molecule type" value="Genomic_DNA"/>
</dbReference>
<organism evidence="1 2">
    <name type="scientific">Chrysochromulina tobinii</name>
    <dbReference type="NCBI Taxonomy" id="1460289"/>
    <lineage>
        <taxon>Eukaryota</taxon>
        <taxon>Haptista</taxon>
        <taxon>Haptophyta</taxon>
        <taxon>Prymnesiophyceae</taxon>
        <taxon>Prymnesiales</taxon>
        <taxon>Chrysochromulinaceae</taxon>
        <taxon>Chrysochromulina</taxon>
    </lineage>
</organism>
<dbReference type="AlphaFoldDB" id="A0A0M0J347"/>
<name>A0A0M0J347_9EUKA</name>
<keyword evidence="2" id="KW-1185">Reference proteome</keyword>
<comment type="caution">
    <text evidence="1">The sequence shown here is derived from an EMBL/GenBank/DDBJ whole genome shotgun (WGS) entry which is preliminary data.</text>
</comment>
<reference evidence="2" key="1">
    <citation type="journal article" date="2015" name="PLoS Genet.">
        <title>Genome Sequence and Transcriptome Analyses of Chrysochromulina tobin: Metabolic Tools for Enhanced Algal Fitness in the Prominent Order Prymnesiales (Haptophyceae).</title>
        <authorList>
            <person name="Hovde B.T."/>
            <person name="Deodato C.R."/>
            <person name="Hunsperger H.M."/>
            <person name="Ryken S.A."/>
            <person name="Yost W."/>
            <person name="Jha R.K."/>
            <person name="Patterson J."/>
            <person name="Monnat R.J. Jr."/>
            <person name="Barlow S.B."/>
            <person name="Starkenburg S.R."/>
            <person name="Cattolico R.A."/>
        </authorList>
    </citation>
    <scope>NUCLEOTIDE SEQUENCE</scope>
    <source>
        <strain evidence="2">CCMP291</strain>
    </source>
</reference>
<dbReference type="OrthoDB" id="10547773at2759"/>